<dbReference type="Gene3D" id="1.10.720.30">
    <property type="entry name" value="SAP domain"/>
    <property type="match status" value="1"/>
</dbReference>
<dbReference type="Pfam" id="PF02037">
    <property type="entry name" value="SAP"/>
    <property type="match status" value="1"/>
</dbReference>
<name>A0A0G2EKG3_PHACM</name>
<sequence length="580" mass="62565">MTDYSKFKVLELKDELKARGVPLTGLKLKQQFIDKLVELDAQQSAGAVAEDGEGVTEAELDGTTTTHGGKIEQGGAKGDEDNKAQATPEQSENAAGEENIEPGASIVPKDEALVLDAGTEQADDEGNAPKLDEVQQTEPQLQKDISPTENITVNTLMSGAEQGPISDKAKKATDTIAATPVTESVEREMLVDNKKRKRRSITPPPVSEEVSKKAKALDGSPRPIKADAALTAEDVGAQKERMDAISQETPAPVHPNGEKADQDAPITNEESGTTSGSLSRFTQPEPVGDPEEDDHQTSPALHQATSSLYIRDLKRPLQVSTLRSHLTTLALPPTSSSPPPTDPITNLYLDSIKSHAFASFTSIAAASRVRSKLHDVRWPAEPMRDALWVDFIPDEKVEEWIDTETSSNSLGRGPGLKKWEVVYTSDPSTPTQAILQEVGTPNDTLPSTRPQRPTSPQPPPKRTPPPPKSTAFSALDTLFPSTQKSKPKLYFKPVSSSIAESRLEAFRHLFRVDQVQVGEEMRRYSFETENGREASWVDKGGEWGRRGGPGDRGGFGGGGYGRGRGGGGGRRGGWRSGIGY</sequence>
<protein>
    <submittedName>
        <fullName evidence="3">Putative sap domain protein</fullName>
    </submittedName>
</protein>
<dbReference type="Proteomes" id="UP000053317">
    <property type="component" value="Unassembled WGS sequence"/>
</dbReference>
<dbReference type="InterPro" id="IPR003034">
    <property type="entry name" value="SAP_dom"/>
</dbReference>
<dbReference type="InterPro" id="IPR034257">
    <property type="entry name" value="Acinus_RRM"/>
</dbReference>
<dbReference type="EMBL" id="LCWF01000074">
    <property type="protein sequence ID" value="KKY22671.1"/>
    <property type="molecule type" value="Genomic_DNA"/>
</dbReference>
<reference evidence="3 4" key="2">
    <citation type="submission" date="2015-05" db="EMBL/GenBank/DDBJ databases">
        <authorList>
            <person name="Morales-Cruz A."/>
            <person name="Amrine K.C."/>
            <person name="Cantu D."/>
        </authorList>
    </citation>
    <scope>NUCLEOTIDE SEQUENCE [LARGE SCALE GENOMIC DNA]</scope>
    <source>
        <strain evidence="3">UCRPC4</strain>
    </source>
</reference>
<feature type="compositionally biased region" description="Polar residues" evidence="1">
    <location>
        <begin position="84"/>
        <end position="93"/>
    </location>
</feature>
<evidence type="ECO:0000256" key="1">
    <source>
        <dbReference type="SAM" id="MobiDB-lite"/>
    </source>
</evidence>
<feature type="compositionally biased region" description="Acidic residues" evidence="1">
    <location>
        <begin position="50"/>
        <end position="60"/>
    </location>
</feature>
<evidence type="ECO:0000259" key="2">
    <source>
        <dbReference type="Pfam" id="PF02037"/>
    </source>
</evidence>
<feature type="compositionally biased region" description="Pro residues" evidence="1">
    <location>
        <begin position="453"/>
        <end position="468"/>
    </location>
</feature>
<dbReference type="InterPro" id="IPR036361">
    <property type="entry name" value="SAP_dom_sf"/>
</dbReference>
<evidence type="ECO:0000313" key="3">
    <source>
        <dbReference type="EMBL" id="KKY22671.1"/>
    </source>
</evidence>
<feature type="region of interest" description="Disordered" evidence="1">
    <location>
        <begin position="119"/>
        <end position="299"/>
    </location>
</feature>
<feature type="compositionally biased region" description="Basic and acidic residues" evidence="1">
    <location>
        <begin position="537"/>
        <end position="549"/>
    </location>
</feature>
<evidence type="ECO:0000313" key="4">
    <source>
        <dbReference type="Proteomes" id="UP000053317"/>
    </source>
</evidence>
<feature type="compositionally biased region" description="Polar residues" evidence="1">
    <location>
        <begin position="134"/>
        <end position="157"/>
    </location>
</feature>
<feature type="region of interest" description="Disordered" evidence="1">
    <location>
        <begin position="439"/>
        <end position="473"/>
    </location>
</feature>
<accession>A0A0G2EKG3</accession>
<dbReference type="PANTHER" id="PTHR47031">
    <property type="entry name" value="SAP DNA-BINDING DOMAIN-CONTAINING PROTEIN"/>
    <property type="match status" value="1"/>
</dbReference>
<dbReference type="CDD" id="cd12432">
    <property type="entry name" value="RRM_ACINU"/>
    <property type="match status" value="1"/>
</dbReference>
<organism evidence="3 4">
    <name type="scientific">Phaeomoniella chlamydospora</name>
    <name type="common">Phaeoacremonium chlamydosporum</name>
    <dbReference type="NCBI Taxonomy" id="158046"/>
    <lineage>
        <taxon>Eukaryota</taxon>
        <taxon>Fungi</taxon>
        <taxon>Dikarya</taxon>
        <taxon>Ascomycota</taxon>
        <taxon>Pezizomycotina</taxon>
        <taxon>Eurotiomycetes</taxon>
        <taxon>Chaetothyriomycetidae</taxon>
        <taxon>Phaeomoniellales</taxon>
        <taxon>Phaeomoniellaceae</taxon>
        <taxon>Phaeomoniella</taxon>
    </lineage>
</organism>
<dbReference type="SUPFAM" id="SSF68906">
    <property type="entry name" value="SAP domain"/>
    <property type="match status" value="1"/>
</dbReference>
<keyword evidence="4" id="KW-1185">Reference proteome</keyword>
<feature type="compositionally biased region" description="Basic and acidic residues" evidence="1">
    <location>
        <begin position="184"/>
        <end position="193"/>
    </location>
</feature>
<dbReference type="PANTHER" id="PTHR47031:SF3">
    <property type="entry name" value="SAP DOMAIN-CONTAINING PROTEIN"/>
    <property type="match status" value="1"/>
</dbReference>
<dbReference type="AlphaFoldDB" id="A0A0G2EKG3"/>
<feature type="compositionally biased region" description="Gly residues" evidence="1">
    <location>
        <begin position="550"/>
        <end position="580"/>
    </location>
</feature>
<feature type="region of interest" description="Disordered" evidence="1">
    <location>
        <begin position="537"/>
        <end position="580"/>
    </location>
</feature>
<comment type="caution">
    <text evidence="3">The sequence shown here is derived from an EMBL/GenBank/DDBJ whole genome shotgun (WGS) entry which is preliminary data.</text>
</comment>
<reference evidence="3 4" key="1">
    <citation type="submission" date="2015-05" db="EMBL/GenBank/DDBJ databases">
        <title>Distinctive expansion of gene families associated with plant cell wall degradation and secondary metabolism in the genomes of grapevine trunk pathogens.</title>
        <authorList>
            <person name="Lawrence D.P."/>
            <person name="Travadon R."/>
            <person name="Rolshausen P.E."/>
            <person name="Baumgartner K."/>
        </authorList>
    </citation>
    <scope>NUCLEOTIDE SEQUENCE [LARGE SCALE GENOMIC DNA]</scope>
    <source>
        <strain evidence="3">UCRPC4</strain>
    </source>
</reference>
<proteinExistence type="predicted"/>
<feature type="region of interest" description="Disordered" evidence="1">
    <location>
        <begin position="45"/>
        <end position="107"/>
    </location>
</feature>
<feature type="domain" description="SAP" evidence="2">
    <location>
        <begin position="3"/>
        <end position="38"/>
    </location>
</feature>
<gene>
    <name evidence="3" type="ORF">UCRPC4_g03173</name>
</gene>
<dbReference type="OrthoDB" id="5348404at2759"/>
<feature type="compositionally biased region" description="Polar residues" evidence="1">
    <location>
        <begin position="268"/>
        <end position="282"/>
    </location>
</feature>